<name>A0A7C8M6R9_9PLEO</name>
<sequence>MSDPTKPYILEAPPLRSSEDCPGQEHETPGDHQQLVKLARREHQWAVSRVAQHQQRICALQTELSRLNATTRKLKSHAESLVFQTKKHSEAIVKDSCRRLCHKMCIMLPFEIRDLVYEHLDFERDVDVFKGKGTCCGWTPYYAGRKVGNYVDATMVGDQVAEEIAERWYRNSVFIWHLYSHRDIESFTNHDILHQNLVPGDLVSRVLICVDWRSLEHLPLLLSLQPRVRITISVGECIAHYYHYEGMLEKLLPTLTIMRDGGHNVELTIWSGRPGSRSSHTFQIAEIFSEGFMDVYMDVRTKGAHGNIGNSLTT</sequence>
<gene>
    <name evidence="2" type="ORF">BDV95DRAFT_575186</name>
</gene>
<dbReference type="OrthoDB" id="3795413at2759"/>
<dbReference type="EMBL" id="JAADJZ010000014">
    <property type="protein sequence ID" value="KAF2870159.1"/>
    <property type="molecule type" value="Genomic_DNA"/>
</dbReference>
<comment type="caution">
    <text evidence="2">The sequence shown here is derived from an EMBL/GenBank/DDBJ whole genome shotgun (WGS) entry which is preliminary data.</text>
</comment>
<evidence type="ECO:0000313" key="2">
    <source>
        <dbReference type="EMBL" id="KAF2870159.1"/>
    </source>
</evidence>
<feature type="region of interest" description="Disordered" evidence="1">
    <location>
        <begin position="1"/>
        <end position="32"/>
    </location>
</feature>
<feature type="compositionally biased region" description="Basic and acidic residues" evidence="1">
    <location>
        <begin position="17"/>
        <end position="30"/>
    </location>
</feature>
<accession>A0A7C8M6R9</accession>
<dbReference type="Proteomes" id="UP000481861">
    <property type="component" value="Unassembled WGS sequence"/>
</dbReference>
<dbReference type="AlphaFoldDB" id="A0A7C8M6R9"/>
<evidence type="ECO:0000313" key="3">
    <source>
        <dbReference type="Proteomes" id="UP000481861"/>
    </source>
</evidence>
<organism evidence="2 3">
    <name type="scientific">Massariosphaeria phaeospora</name>
    <dbReference type="NCBI Taxonomy" id="100035"/>
    <lineage>
        <taxon>Eukaryota</taxon>
        <taxon>Fungi</taxon>
        <taxon>Dikarya</taxon>
        <taxon>Ascomycota</taxon>
        <taxon>Pezizomycotina</taxon>
        <taxon>Dothideomycetes</taxon>
        <taxon>Pleosporomycetidae</taxon>
        <taxon>Pleosporales</taxon>
        <taxon>Pleosporales incertae sedis</taxon>
        <taxon>Massariosphaeria</taxon>
    </lineage>
</organism>
<proteinExistence type="predicted"/>
<reference evidence="2 3" key="1">
    <citation type="submission" date="2020-01" db="EMBL/GenBank/DDBJ databases">
        <authorList>
            <consortium name="DOE Joint Genome Institute"/>
            <person name="Haridas S."/>
            <person name="Albert R."/>
            <person name="Binder M."/>
            <person name="Bloem J."/>
            <person name="Labutti K."/>
            <person name="Salamov A."/>
            <person name="Andreopoulos B."/>
            <person name="Baker S.E."/>
            <person name="Barry K."/>
            <person name="Bills G."/>
            <person name="Bluhm B.H."/>
            <person name="Cannon C."/>
            <person name="Castanera R."/>
            <person name="Culley D.E."/>
            <person name="Daum C."/>
            <person name="Ezra D."/>
            <person name="Gonzalez J.B."/>
            <person name="Henrissat B."/>
            <person name="Kuo A."/>
            <person name="Liang C."/>
            <person name="Lipzen A."/>
            <person name="Lutzoni F."/>
            <person name="Magnuson J."/>
            <person name="Mondo S."/>
            <person name="Nolan M."/>
            <person name="Ohm R."/>
            <person name="Pangilinan J."/>
            <person name="Park H.-J.H."/>
            <person name="Ramirez L."/>
            <person name="Alfaro M."/>
            <person name="Sun H."/>
            <person name="Tritt A."/>
            <person name="Yoshinaga Y."/>
            <person name="Zwiers L.-H.L."/>
            <person name="Turgeon B.G."/>
            <person name="Goodwin S.B."/>
            <person name="Spatafora J.W."/>
            <person name="Crous P.W."/>
            <person name="Grigoriev I.V."/>
        </authorList>
    </citation>
    <scope>NUCLEOTIDE SEQUENCE [LARGE SCALE GENOMIC DNA]</scope>
    <source>
        <strain evidence="2 3">CBS 611.86</strain>
    </source>
</reference>
<keyword evidence="3" id="KW-1185">Reference proteome</keyword>
<protein>
    <submittedName>
        <fullName evidence="2">Uncharacterized protein</fullName>
    </submittedName>
</protein>
<evidence type="ECO:0000256" key="1">
    <source>
        <dbReference type="SAM" id="MobiDB-lite"/>
    </source>
</evidence>